<name>A0A6J4KKP2_9BACT</name>
<feature type="domain" description="Core-binding (CB)" evidence="7">
    <location>
        <begin position="1"/>
        <end position="87"/>
    </location>
</feature>
<dbReference type="GO" id="GO:0007059">
    <property type="term" value="P:chromosome segregation"/>
    <property type="evidence" value="ECO:0007669"/>
    <property type="project" value="UniProtKB-KW"/>
</dbReference>
<evidence type="ECO:0000256" key="1">
    <source>
        <dbReference type="ARBA" id="ARBA00022829"/>
    </source>
</evidence>
<dbReference type="EMBL" id="CADCTW010000053">
    <property type="protein sequence ID" value="CAA9307135.1"/>
    <property type="molecule type" value="Genomic_DNA"/>
</dbReference>
<dbReference type="InterPro" id="IPR044068">
    <property type="entry name" value="CB"/>
</dbReference>
<organism evidence="8">
    <name type="scientific">uncultured Gemmatimonadota bacterium</name>
    <dbReference type="NCBI Taxonomy" id="203437"/>
    <lineage>
        <taxon>Bacteria</taxon>
        <taxon>Pseudomonadati</taxon>
        <taxon>Gemmatimonadota</taxon>
        <taxon>environmental samples</taxon>
    </lineage>
</organism>
<dbReference type="InterPro" id="IPR050090">
    <property type="entry name" value="Tyrosine_recombinase_XerCD"/>
</dbReference>
<dbReference type="GO" id="GO:0015074">
    <property type="term" value="P:DNA integration"/>
    <property type="evidence" value="ECO:0007669"/>
    <property type="project" value="UniProtKB-KW"/>
</dbReference>
<dbReference type="InterPro" id="IPR002104">
    <property type="entry name" value="Integrase_catalytic"/>
</dbReference>
<reference evidence="8" key="1">
    <citation type="submission" date="2020-02" db="EMBL/GenBank/DDBJ databases">
        <authorList>
            <person name="Meier V. D."/>
        </authorList>
    </citation>
    <scope>NUCLEOTIDE SEQUENCE</scope>
    <source>
        <strain evidence="8">AVDCRST_MAG68</strain>
    </source>
</reference>
<dbReference type="PROSITE" id="PS51898">
    <property type="entry name" value="TYR_RECOMBINASE"/>
    <property type="match status" value="1"/>
</dbReference>
<keyword evidence="1" id="KW-0159">Chromosome partition</keyword>
<dbReference type="Gene3D" id="1.10.443.10">
    <property type="entry name" value="Intergrase catalytic core"/>
    <property type="match status" value="1"/>
</dbReference>
<dbReference type="AlphaFoldDB" id="A0A6J4KKP2"/>
<keyword evidence="4" id="KW-0233">DNA recombination</keyword>
<dbReference type="InterPro" id="IPR013762">
    <property type="entry name" value="Integrase-like_cat_sf"/>
</dbReference>
<protein>
    <submittedName>
        <fullName evidence="8">Tyrosine recombinase XerD</fullName>
    </submittedName>
</protein>
<dbReference type="SUPFAM" id="SSF56349">
    <property type="entry name" value="DNA breaking-rejoining enzymes"/>
    <property type="match status" value="1"/>
</dbReference>
<evidence type="ECO:0000256" key="5">
    <source>
        <dbReference type="PROSITE-ProRule" id="PRU01248"/>
    </source>
</evidence>
<dbReference type="InterPro" id="IPR004107">
    <property type="entry name" value="Integrase_SAM-like_N"/>
</dbReference>
<proteinExistence type="predicted"/>
<dbReference type="Gene3D" id="1.10.150.130">
    <property type="match status" value="1"/>
</dbReference>
<dbReference type="PROSITE" id="PS51900">
    <property type="entry name" value="CB"/>
    <property type="match status" value="1"/>
</dbReference>
<dbReference type="Pfam" id="PF00589">
    <property type="entry name" value="Phage_integrase"/>
    <property type="match status" value="1"/>
</dbReference>
<evidence type="ECO:0000259" key="6">
    <source>
        <dbReference type="PROSITE" id="PS51898"/>
    </source>
</evidence>
<gene>
    <name evidence="8" type="ORF">AVDCRST_MAG68-946</name>
</gene>
<evidence type="ECO:0000256" key="4">
    <source>
        <dbReference type="ARBA" id="ARBA00023172"/>
    </source>
</evidence>
<keyword evidence="2" id="KW-0229">DNA integration</keyword>
<evidence type="ECO:0000256" key="3">
    <source>
        <dbReference type="ARBA" id="ARBA00023125"/>
    </source>
</evidence>
<dbReference type="PANTHER" id="PTHR30349:SF81">
    <property type="entry name" value="TYROSINE RECOMBINASE XERC"/>
    <property type="match status" value="1"/>
</dbReference>
<accession>A0A6J4KKP2</accession>
<dbReference type="PANTHER" id="PTHR30349">
    <property type="entry name" value="PHAGE INTEGRASE-RELATED"/>
    <property type="match status" value="1"/>
</dbReference>
<evidence type="ECO:0000256" key="2">
    <source>
        <dbReference type="ARBA" id="ARBA00022908"/>
    </source>
</evidence>
<evidence type="ECO:0000259" key="7">
    <source>
        <dbReference type="PROSITE" id="PS51900"/>
    </source>
</evidence>
<dbReference type="Pfam" id="PF02899">
    <property type="entry name" value="Phage_int_SAM_1"/>
    <property type="match status" value="1"/>
</dbReference>
<dbReference type="GO" id="GO:0006310">
    <property type="term" value="P:DNA recombination"/>
    <property type="evidence" value="ECO:0007669"/>
    <property type="project" value="UniProtKB-KW"/>
</dbReference>
<dbReference type="InterPro" id="IPR011010">
    <property type="entry name" value="DNA_brk_join_enz"/>
</dbReference>
<sequence>MTLAAAISQFLLHCRHEKNLSPKTLKAYTTDLRQMTEFLARDHSLDLVANIGKAELRTYIHHLHALLAPRSLVRKIATMKSLFHFLEREDLIPVSPFRKMEVRIREPRRLPRTIPLDQIARLFKHVYAACATAREGSPEHNTLRRDLALLETLFATGARVAEICSLTPDDVDLGRDRIRIIGKGARERMVQLCHAQTVAALHEYRLRTLDRRSRWFFSTPSGGRLSEQSVRTMLRRHASGSGLLLHITPHMFRHSVATLLHEDGADIRYIQHLLGHRSLATTQIYTEIGETSQRQMLVRHHPRRNVPV</sequence>
<dbReference type="InterPro" id="IPR010998">
    <property type="entry name" value="Integrase_recombinase_N"/>
</dbReference>
<evidence type="ECO:0000313" key="8">
    <source>
        <dbReference type="EMBL" id="CAA9307135.1"/>
    </source>
</evidence>
<keyword evidence="3 5" id="KW-0238">DNA-binding</keyword>
<feature type="domain" description="Tyr recombinase" evidence="6">
    <location>
        <begin position="109"/>
        <end position="298"/>
    </location>
</feature>
<dbReference type="GO" id="GO:0003677">
    <property type="term" value="F:DNA binding"/>
    <property type="evidence" value="ECO:0007669"/>
    <property type="project" value="UniProtKB-UniRule"/>
</dbReference>